<dbReference type="RefSeq" id="XP_001482115.2">
    <property type="nucleotide sequence ID" value="XM_001482065.1"/>
</dbReference>
<dbReference type="PANTHER" id="PTHR15180:SF1">
    <property type="entry name" value="GENERAL TRANSCRIPTION FACTOR 3C POLYPEPTIDE 1"/>
    <property type="match status" value="1"/>
</dbReference>
<dbReference type="InterPro" id="IPR049543">
    <property type="entry name" value="WHD_TFC3"/>
</dbReference>
<evidence type="ECO:0000256" key="2">
    <source>
        <dbReference type="ARBA" id="ARBA00022553"/>
    </source>
</evidence>
<gene>
    <name evidence="10" type="ORF">PGUG_05877</name>
</gene>
<dbReference type="CDD" id="cd16169">
    <property type="entry name" value="Tau138_eWH"/>
    <property type="match status" value="1"/>
</dbReference>
<keyword evidence="3" id="KW-0238">DNA-binding</keyword>
<dbReference type="OrthoDB" id="68020at2759"/>
<accession>A5DRH6</accession>
<dbReference type="Pfam" id="PF21552">
    <property type="entry name" value="WHD_TFC3"/>
    <property type="match status" value="1"/>
</dbReference>
<evidence type="ECO:0000256" key="3">
    <source>
        <dbReference type="ARBA" id="ARBA00023125"/>
    </source>
</evidence>
<protein>
    <submittedName>
        <fullName evidence="10">Uncharacterized protein</fullName>
    </submittedName>
</protein>
<dbReference type="InterPro" id="IPR046488">
    <property type="entry name" value="Sfc3/Tfc3_C"/>
</dbReference>
<dbReference type="InterPro" id="IPR035625">
    <property type="entry name" value="Tfc3-like_eWH"/>
</dbReference>
<evidence type="ECO:0000256" key="5">
    <source>
        <dbReference type="ARBA" id="ARBA00023242"/>
    </source>
</evidence>
<dbReference type="GO" id="GO:0003677">
    <property type="term" value="F:DNA binding"/>
    <property type="evidence" value="ECO:0007669"/>
    <property type="project" value="UniProtKB-KW"/>
</dbReference>
<feature type="domain" description="Transcription factor tau subunit sfc3/Tfc3 C-terminal" evidence="8">
    <location>
        <begin position="748"/>
        <end position="1126"/>
    </location>
</feature>
<dbReference type="GeneID" id="5123932"/>
<feature type="compositionally biased region" description="Basic and acidic residues" evidence="6">
    <location>
        <begin position="702"/>
        <end position="712"/>
    </location>
</feature>
<dbReference type="AlphaFoldDB" id="A5DRH6"/>
<keyword evidence="2" id="KW-0597">Phosphoprotein</keyword>
<sequence>MSEQTRSTVHRQNPFSNMTYYVLIEIIPRLCRKNVAPIKFSVFILLFSMSFTCPPSELVAFVSETLAFSGRQGVSLPQLWIALSEKLGCSEIDAFQKSIIWRWMVHSGQKSGAVDFFIMKDREMVSDIDSYENLISNGNSESAYIVLPTEEAQWQHLTHQRYSKRLKLQLGEFPFQLLCEIASHGKKGIFASELSKVTGQDPRSMTPRLRKLEESGYIVKRGVYNEAASQHTSVCIHMNFADTEVESAATDFDDDFESSRNVYKLKQFIISSLKSAPNHLRGFKDLKIELNLHKDRSSGKFFRSIVEALHKRGYAERVLVKNPDKTTPIYCIRYIKDLPKDTDEISDFVDLSRSMKEETQEDVEDDLDALPSLNQYFPLANQLISIINTSGEDGSTSMNLVRRLTGTSDFRPIVKILDVFSTFVIANNDKKLLKPTPDPFQSMSISRAYDFAGKFKFYRYFVDSVTSKSIGEPAYVTPHTRNLKQINKSNFRAIGRVPPGPLSSIKKRKISEARTSTKRTKVNRQPTIVKQGASEITIHERSSPKTKESVHITGGSSLKASRRRTELLNIIKDLGGVAYTTANLCRQLDSRLGNTTVTDKKTLARDVSTLIADGSIYVENVEFSRSGQNISRKLLILKQPEFQPSEDQIEKMKQKCIEDVGNRTSSQMNRRIIDGEVIMKNKKEGSRLSSLSNDARSVKLEAEDTTHVDESRNGVSKGKKEKKKATSINSGKSIETQRHSARKAGPIKFDSDDENTLFRAVVISKTFHRSIDFSKIASLWGNPEEKSIRQRWSTHRKAIGGQSTVARGIKTFEGIVMSGIENGLIGSEELSSINLKFFLDLWNDYDVTTTAVAEKEPLYYSLTENLSSYKFVDTSGSQSDTFEQIEDCSMRQKEATLAKRPFYQKMTSSQNIENNTLKTVIRAIISTDGDKFDPKMVAKLLEKFNNSDVENATAEMLKEKEIIFQENANFKFSFSEKFQMALHPKSFGVSFLDDAGEFANSLCELSDSSKGLILSQAINGSNMAVLLTLLSRNKLSLWRVDRPYKLNGYESRLIDKNKLSCDLIVKVHDSNSLKVKPSTKVPTGKAGSHLWLGIDGGINVNMWKSLIASLLSLLVFRPGIDETALFRKLKHALEIEDVRSVVNWLIANDCLRRSDHGSFYVSKRWIMVFGY</sequence>
<keyword evidence="4" id="KW-0804">Transcription</keyword>
<dbReference type="InterPro" id="IPR036390">
    <property type="entry name" value="WH_DNA-bd_sf"/>
</dbReference>
<reference evidence="10 11" key="1">
    <citation type="journal article" date="2009" name="Nature">
        <title>Evolution of pathogenicity and sexual reproduction in eight Candida genomes.</title>
        <authorList>
            <person name="Butler G."/>
            <person name="Rasmussen M.D."/>
            <person name="Lin M.F."/>
            <person name="Santos M.A."/>
            <person name="Sakthikumar S."/>
            <person name="Munro C.A."/>
            <person name="Rheinbay E."/>
            <person name="Grabherr M."/>
            <person name="Forche A."/>
            <person name="Reedy J.L."/>
            <person name="Agrafioti I."/>
            <person name="Arnaud M.B."/>
            <person name="Bates S."/>
            <person name="Brown A.J."/>
            <person name="Brunke S."/>
            <person name="Costanzo M.C."/>
            <person name="Fitzpatrick D.A."/>
            <person name="de Groot P.W."/>
            <person name="Harris D."/>
            <person name="Hoyer L.L."/>
            <person name="Hube B."/>
            <person name="Klis F.M."/>
            <person name="Kodira C."/>
            <person name="Lennard N."/>
            <person name="Logue M.E."/>
            <person name="Martin R."/>
            <person name="Neiman A.M."/>
            <person name="Nikolaou E."/>
            <person name="Quail M.A."/>
            <person name="Quinn J."/>
            <person name="Santos M.C."/>
            <person name="Schmitzberger F.F."/>
            <person name="Sherlock G."/>
            <person name="Shah P."/>
            <person name="Silverstein K.A."/>
            <person name="Skrzypek M.S."/>
            <person name="Soll D."/>
            <person name="Staggs R."/>
            <person name="Stansfield I."/>
            <person name="Stumpf M.P."/>
            <person name="Sudbery P.E."/>
            <person name="Srikantha T."/>
            <person name="Zeng Q."/>
            <person name="Berman J."/>
            <person name="Berriman M."/>
            <person name="Heitman J."/>
            <person name="Gow N.A."/>
            <person name="Lorenz M.C."/>
            <person name="Birren B.W."/>
            <person name="Kellis M."/>
            <person name="Cuomo C.A."/>
        </authorList>
    </citation>
    <scope>NUCLEOTIDE SEQUENCE [LARGE SCALE GENOMIC DNA]</scope>
    <source>
        <strain evidence="11">ATCC 6260 / CBS 566 / DSM 6381 / JCM 1539 / NBRC 10279 / NRRL Y-324</strain>
    </source>
</reference>
<keyword evidence="5" id="KW-0539">Nucleus</keyword>
<dbReference type="EMBL" id="CH408162">
    <property type="protein sequence ID" value="EDK41780.2"/>
    <property type="molecule type" value="Genomic_DNA"/>
</dbReference>
<dbReference type="GO" id="GO:0000127">
    <property type="term" value="C:transcription factor TFIIIC complex"/>
    <property type="evidence" value="ECO:0007669"/>
    <property type="project" value="InterPro"/>
</dbReference>
<dbReference type="Pfam" id="PF20222">
    <property type="entry name" value="DUF6581"/>
    <property type="match status" value="1"/>
</dbReference>
<evidence type="ECO:0000256" key="4">
    <source>
        <dbReference type="ARBA" id="ARBA00023163"/>
    </source>
</evidence>
<feature type="region of interest" description="Disordered" evidence="6">
    <location>
        <begin position="702"/>
        <end position="747"/>
    </location>
</feature>
<evidence type="ECO:0000259" key="8">
    <source>
        <dbReference type="Pfam" id="PF20222"/>
    </source>
</evidence>
<dbReference type="Gene3D" id="1.10.10.10">
    <property type="entry name" value="Winged helix-like DNA-binding domain superfamily/Winged helix DNA-binding domain"/>
    <property type="match status" value="1"/>
</dbReference>
<dbReference type="InterPro" id="IPR044210">
    <property type="entry name" value="Tfc3-like"/>
</dbReference>
<dbReference type="GO" id="GO:0005634">
    <property type="term" value="C:nucleus"/>
    <property type="evidence" value="ECO:0007669"/>
    <property type="project" value="UniProtKB-SubCell"/>
</dbReference>
<dbReference type="FunCoup" id="A5DRH6">
    <property type="interactions" value="27"/>
</dbReference>
<evidence type="ECO:0000313" key="11">
    <source>
        <dbReference type="Proteomes" id="UP000001997"/>
    </source>
</evidence>
<dbReference type="STRING" id="294746.A5DRH6"/>
<evidence type="ECO:0000259" key="7">
    <source>
        <dbReference type="Pfam" id="PF04182"/>
    </source>
</evidence>
<dbReference type="InParanoid" id="A5DRH6"/>
<dbReference type="GO" id="GO:0006384">
    <property type="term" value="P:transcription initiation at RNA polymerase III promoter"/>
    <property type="evidence" value="ECO:0007669"/>
    <property type="project" value="InterPro"/>
</dbReference>
<dbReference type="InterPro" id="IPR007309">
    <property type="entry name" value="TFIIIC_Bblock-bd"/>
</dbReference>
<keyword evidence="11" id="KW-1185">Reference proteome</keyword>
<evidence type="ECO:0000256" key="1">
    <source>
        <dbReference type="ARBA" id="ARBA00004123"/>
    </source>
</evidence>
<dbReference type="Pfam" id="PF04182">
    <property type="entry name" value="B-block_TFIIIC"/>
    <property type="match status" value="1"/>
</dbReference>
<dbReference type="Proteomes" id="UP000001997">
    <property type="component" value="Unassembled WGS sequence"/>
</dbReference>
<dbReference type="HOGENOM" id="CLU_005481_0_0_1"/>
<feature type="domain" description="Transcription factor tau 138 kDa subunit extended winged helix" evidence="9">
    <location>
        <begin position="557"/>
        <end position="619"/>
    </location>
</feature>
<dbReference type="eggNOG" id="ENOG502QVPM">
    <property type="taxonomic scope" value="Eukaryota"/>
</dbReference>
<dbReference type="KEGG" id="pgu:PGUG_05877"/>
<dbReference type="VEuPathDB" id="FungiDB:PGUG_05877"/>
<dbReference type="GO" id="GO:0042791">
    <property type="term" value="P:5S class rRNA transcription by RNA polymerase III"/>
    <property type="evidence" value="ECO:0007669"/>
    <property type="project" value="TreeGrafter"/>
</dbReference>
<feature type="domain" description="B-block binding subunit of TFIIIC" evidence="7">
    <location>
        <begin position="172"/>
        <end position="242"/>
    </location>
</feature>
<organism evidence="10 11">
    <name type="scientific">Meyerozyma guilliermondii (strain ATCC 6260 / CBS 566 / DSM 6381 / JCM 1539 / NBRC 10279 / NRRL Y-324)</name>
    <name type="common">Yeast</name>
    <name type="synonym">Candida guilliermondii</name>
    <dbReference type="NCBI Taxonomy" id="294746"/>
    <lineage>
        <taxon>Eukaryota</taxon>
        <taxon>Fungi</taxon>
        <taxon>Dikarya</taxon>
        <taxon>Ascomycota</taxon>
        <taxon>Saccharomycotina</taxon>
        <taxon>Pichiomycetes</taxon>
        <taxon>Debaryomycetaceae</taxon>
        <taxon>Meyerozyma</taxon>
    </lineage>
</organism>
<dbReference type="OMA" id="MSSMIQR"/>
<dbReference type="SUPFAM" id="SSF46785">
    <property type="entry name" value="Winged helix' DNA-binding domain"/>
    <property type="match status" value="1"/>
</dbReference>
<proteinExistence type="predicted"/>
<comment type="subcellular location">
    <subcellularLocation>
        <location evidence="1">Nucleus</location>
    </subcellularLocation>
</comment>
<evidence type="ECO:0000256" key="6">
    <source>
        <dbReference type="SAM" id="MobiDB-lite"/>
    </source>
</evidence>
<name>A5DRH6_PICGU</name>
<dbReference type="InterPro" id="IPR036388">
    <property type="entry name" value="WH-like_DNA-bd_sf"/>
</dbReference>
<dbReference type="PANTHER" id="PTHR15180">
    <property type="entry name" value="GENERAL TRANSCRIPTION FACTOR 3C POLYPEPTIDE 1"/>
    <property type="match status" value="1"/>
</dbReference>
<evidence type="ECO:0000259" key="9">
    <source>
        <dbReference type="Pfam" id="PF21552"/>
    </source>
</evidence>
<evidence type="ECO:0000313" key="10">
    <source>
        <dbReference type="EMBL" id="EDK41780.2"/>
    </source>
</evidence>